<evidence type="ECO:0000313" key="3">
    <source>
        <dbReference type="Proteomes" id="UP001325479"/>
    </source>
</evidence>
<dbReference type="InterPro" id="IPR018392">
    <property type="entry name" value="LysM"/>
</dbReference>
<dbReference type="PANTHER" id="PTHR38731">
    <property type="entry name" value="LIPL45-RELATED LIPOPROTEIN-RELATED"/>
    <property type="match status" value="1"/>
</dbReference>
<organism evidence="2 3">
    <name type="scientific">Paraburkholderia kururiensis</name>
    <dbReference type="NCBI Taxonomy" id="984307"/>
    <lineage>
        <taxon>Bacteria</taxon>
        <taxon>Pseudomonadati</taxon>
        <taxon>Pseudomonadota</taxon>
        <taxon>Betaproteobacteria</taxon>
        <taxon>Burkholderiales</taxon>
        <taxon>Burkholderiaceae</taxon>
        <taxon>Paraburkholderia</taxon>
    </lineage>
</organism>
<reference evidence="2 3" key="1">
    <citation type="submission" date="2023-12" db="EMBL/GenBank/DDBJ databases">
        <title>Genome sequencing and assembly of bacterial species from a model synthetic community.</title>
        <authorList>
            <person name="Hogle S.L."/>
        </authorList>
    </citation>
    <scope>NUCLEOTIDE SEQUENCE [LARGE SCALE GENOMIC DNA]</scope>
    <source>
        <strain evidence="2 3">HAMBI 2494</strain>
    </source>
</reference>
<dbReference type="Gene3D" id="2.60.40.10">
    <property type="entry name" value="Immunoglobulins"/>
    <property type="match status" value="1"/>
</dbReference>
<dbReference type="InterPro" id="IPR013783">
    <property type="entry name" value="Ig-like_fold"/>
</dbReference>
<dbReference type="PANTHER" id="PTHR38731:SF1">
    <property type="entry name" value="FECR PROTEIN DOMAIN-CONTAINING PROTEIN"/>
    <property type="match status" value="1"/>
</dbReference>
<proteinExistence type="predicted"/>
<sequence length="446" mass="48361">MAWSLAWALPAAAREPRGSGAAEQTTPYVIRQGDTLYDIAARYLRDSGDWRTLARLNHVRAPDHLQPGVTLRLPVSLLREDRVAATVVATSGPADHAYGNGGPYTALAVGMKLTEGDRIRTGHNGFVTLELEDGSHVSVPQDSSIGLDRLRRTVFTGSTDRLIRLERGEVDNEVTHATKKDSRFQIRSPSVVAGVRGTRFRVNYDSDTQVSAVEVLDGAVGVDAAGATPPPGAPLVASAQLVKAKFGSVTPAGGAAGTPLALLAEPSLVQPGKIQDAPEVAFDLTPLDGARSYRVQVGRDAGLLDVIRDQRVDTPHASFAEVPDGTYFVRISAIDANGLEGLPHTYAFERRRFSLTTSATPRADSHDYVFRWLTGRPDVPTRYRLVLATTPDLARPLVDQTDVTGAEVIVQNLPRGVYYWTVIAEQFEHGRYYQRASAVQSFTLTW</sequence>
<dbReference type="PIRSF" id="PIRSF029644">
    <property type="entry name" value="UCP029644"/>
    <property type="match status" value="1"/>
</dbReference>
<dbReference type="Gene3D" id="2.60.120.1440">
    <property type="match status" value="1"/>
</dbReference>
<protein>
    <submittedName>
        <fullName evidence="2">FecR domain-containing protein</fullName>
    </submittedName>
</protein>
<gene>
    <name evidence="2" type="ORF">U0042_27075</name>
</gene>
<feature type="domain" description="LysM" evidence="1">
    <location>
        <begin position="26"/>
        <end position="73"/>
    </location>
</feature>
<dbReference type="CDD" id="cd00118">
    <property type="entry name" value="LysM"/>
    <property type="match status" value="1"/>
</dbReference>
<dbReference type="SMART" id="SM00257">
    <property type="entry name" value="LysM"/>
    <property type="match status" value="1"/>
</dbReference>
<keyword evidence="3" id="KW-1185">Reference proteome</keyword>
<dbReference type="Pfam" id="PF04773">
    <property type="entry name" value="FecR"/>
    <property type="match status" value="1"/>
</dbReference>
<dbReference type="Proteomes" id="UP001325479">
    <property type="component" value="Chromosome"/>
</dbReference>
<dbReference type="InterPro" id="IPR016930">
    <property type="entry name" value="UCP029644"/>
</dbReference>
<accession>A0ABZ0WK33</accession>
<evidence type="ECO:0000313" key="2">
    <source>
        <dbReference type="EMBL" id="WQD77665.1"/>
    </source>
</evidence>
<dbReference type="InterPro" id="IPR036779">
    <property type="entry name" value="LysM_dom_sf"/>
</dbReference>
<dbReference type="Gene3D" id="3.10.350.10">
    <property type="entry name" value="LysM domain"/>
    <property type="match status" value="1"/>
</dbReference>
<dbReference type="Pfam" id="PF01476">
    <property type="entry name" value="LysM"/>
    <property type="match status" value="1"/>
</dbReference>
<dbReference type="InterPro" id="IPR006860">
    <property type="entry name" value="FecR"/>
</dbReference>
<dbReference type="EMBL" id="CP139965">
    <property type="protein sequence ID" value="WQD77665.1"/>
    <property type="molecule type" value="Genomic_DNA"/>
</dbReference>
<evidence type="ECO:0000259" key="1">
    <source>
        <dbReference type="PROSITE" id="PS51782"/>
    </source>
</evidence>
<name>A0ABZ0WK33_9BURK</name>
<dbReference type="PROSITE" id="PS51782">
    <property type="entry name" value="LYSM"/>
    <property type="match status" value="1"/>
</dbReference>
<dbReference type="RefSeq" id="WP_327205012.1">
    <property type="nucleotide sequence ID" value="NZ_CP139965.1"/>
</dbReference>
<dbReference type="SUPFAM" id="SSF54106">
    <property type="entry name" value="LysM domain"/>
    <property type="match status" value="1"/>
</dbReference>